<keyword evidence="3" id="KW-1185">Reference proteome</keyword>
<evidence type="ECO:0000313" key="2">
    <source>
        <dbReference type="EMBL" id="KAK2942538.1"/>
    </source>
</evidence>
<feature type="compositionally biased region" description="Basic and acidic residues" evidence="1">
    <location>
        <begin position="127"/>
        <end position="141"/>
    </location>
</feature>
<feature type="region of interest" description="Disordered" evidence="1">
    <location>
        <begin position="127"/>
        <end position="152"/>
    </location>
</feature>
<evidence type="ECO:0000313" key="3">
    <source>
        <dbReference type="Proteomes" id="UP001281761"/>
    </source>
</evidence>
<name>A0ABQ9WT91_9EUKA</name>
<dbReference type="EMBL" id="JARBJD010000401">
    <property type="protein sequence ID" value="KAK2942538.1"/>
    <property type="molecule type" value="Genomic_DNA"/>
</dbReference>
<sequence>MIVVPFCPLSDRTDDITSKFKHVTFESGSWMILSAAPELSFRMNGRSKSESRTVPEGSDTPDIDRTMRRRLIDDVWKVEKEIFANAKEWDGDEQRMASDGAEVSHSVSDDSLRTDSSPRWDWIVKKEGANKGNSEESRQQKNEAGTPRLTIPDSDFVIDDRGITNRIINCGSEMLDLE</sequence>
<protein>
    <submittedName>
        <fullName evidence="2">Uncharacterized protein</fullName>
    </submittedName>
</protein>
<gene>
    <name evidence="2" type="ORF">BLNAU_22525</name>
</gene>
<reference evidence="2 3" key="1">
    <citation type="journal article" date="2022" name="bioRxiv">
        <title>Genomics of Preaxostyla Flagellates Illuminates Evolutionary Transitions and the Path Towards Mitochondrial Loss.</title>
        <authorList>
            <person name="Novak L.V.F."/>
            <person name="Treitli S.C."/>
            <person name="Pyrih J."/>
            <person name="Halakuc P."/>
            <person name="Pipaliya S.V."/>
            <person name="Vacek V."/>
            <person name="Brzon O."/>
            <person name="Soukal P."/>
            <person name="Eme L."/>
            <person name="Dacks J.B."/>
            <person name="Karnkowska A."/>
            <person name="Elias M."/>
            <person name="Hampl V."/>
        </authorList>
    </citation>
    <scope>NUCLEOTIDE SEQUENCE [LARGE SCALE GENOMIC DNA]</scope>
    <source>
        <strain evidence="2">NAU3</strain>
        <tissue evidence="2">Gut</tissue>
    </source>
</reference>
<accession>A0ABQ9WT91</accession>
<evidence type="ECO:0000256" key="1">
    <source>
        <dbReference type="SAM" id="MobiDB-lite"/>
    </source>
</evidence>
<feature type="compositionally biased region" description="Basic and acidic residues" evidence="1">
    <location>
        <begin position="87"/>
        <end position="96"/>
    </location>
</feature>
<comment type="caution">
    <text evidence="2">The sequence shown here is derived from an EMBL/GenBank/DDBJ whole genome shotgun (WGS) entry which is preliminary data.</text>
</comment>
<dbReference type="Proteomes" id="UP001281761">
    <property type="component" value="Unassembled WGS sequence"/>
</dbReference>
<proteinExistence type="predicted"/>
<feature type="region of interest" description="Disordered" evidence="1">
    <location>
        <begin position="87"/>
        <end position="115"/>
    </location>
</feature>
<organism evidence="2 3">
    <name type="scientific">Blattamonas nauphoetae</name>
    <dbReference type="NCBI Taxonomy" id="2049346"/>
    <lineage>
        <taxon>Eukaryota</taxon>
        <taxon>Metamonada</taxon>
        <taxon>Preaxostyla</taxon>
        <taxon>Oxymonadida</taxon>
        <taxon>Blattamonas</taxon>
    </lineage>
</organism>